<comment type="similarity">
    <text evidence="2">Belongs to the histone-like protein H-NS family.</text>
</comment>
<evidence type="ECO:0000256" key="4">
    <source>
        <dbReference type="ARBA" id="ARBA00023125"/>
    </source>
</evidence>
<evidence type="ECO:0000256" key="1">
    <source>
        <dbReference type="ARBA" id="ARBA00004453"/>
    </source>
</evidence>
<dbReference type="GO" id="GO:0009295">
    <property type="term" value="C:nucleoid"/>
    <property type="evidence" value="ECO:0007669"/>
    <property type="project" value="UniProtKB-SubCell"/>
</dbReference>
<comment type="subcellular location">
    <subcellularLocation>
        <location evidence="1">Cytoplasm</location>
        <location evidence="1">Nucleoid</location>
    </subcellularLocation>
</comment>
<dbReference type="RefSeq" id="WP_246086216.1">
    <property type="nucleotide sequence ID" value="NZ_VFPT01000001.1"/>
</dbReference>
<dbReference type="InterPro" id="IPR027444">
    <property type="entry name" value="H-NS_C_dom"/>
</dbReference>
<name>A0A543KBI3_9RHOB</name>
<organism evidence="6 7">
    <name type="scientific">Roseinatronobacter monicus</name>
    <dbReference type="NCBI Taxonomy" id="393481"/>
    <lineage>
        <taxon>Bacteria</taxon>
        <taxon>Pseudomonadati</taxon>
        <taxon>Pseudomonadota</taxon>
        <taxon>Alphaproteobacteria</taxon>
        <taxon>Rhodobacterales</taxon>
        <taxon>Paracoccaceae</taxon>
        <taxon>Roseinatronobacter</taxon>
    </lineage>
</organism>
<dbReference type="SUPFAM" id="SSF81273">
    <property type="entry name" value="H-NS histone-like proteins"/>
    <property type="match status" value="1"/>
</dbReference>
<dbReference type="SMART" id="SM00528">
    <property type="entry name" value="HNS"/>
    <property type="match status" value="1"/>
</dbReference>
<comment type="caution">
    <text evidence="6">The sequence shown here is derived from an EMBL/GenBank/DDBJ whole genome shotgun (WGS) entry which is preliminary data.</text>
</comment>
<reference evidence="6 7" key="1">
    <citation type="submission" date="2019-06" db="EMBL/GenBank/DDBJ databases">
        <title>Genomic Encyclopedia of Archaeal and Bacterial Type Strains, Phase II (KMG-II): from individual species to whole genera.</title>
        <authorList>
            <person name="Goeker M."/>
        </authorList>
    </citation>
    <scope>NUCLEOTIDE SEQUENCE [LARGE SCALE GENOMIC DNA]</scope>
    <source>
        <strain evidence="6 7">DSM 18423</strain>
    </source>
</reference>
<feature type="domain" description="DNA-binding protein H-NS-like C-terminal" evidence="5">
    <location>
        <begin position="58"/>
        <end position="104"/>
    </location>
</feature>
<proteinExistence type="inferred from homology"/>
<dbReference type="Proteomes" id="UP000320582">
    <property type="component" value="Unassembled WGS sequence"/>
</dbReference>
<dbReference type="Gene3D" id="4.10.430.10">
    <property type="entry name" value="Histone-like protein H-NS, C-terminal domain"/>
    <property type="match status" value="1"/>
</dbReference>
<dbReference type="Pfam" id="PF00816">
    <property type="entry name" value="Histone_HNS"/>
    <property type="match status" value="1"/>
</dbReference>
<dbReference type="GO" id="GO:0003680">
    <property type="term" value="F:minor groove of adenine-thymine-rich DNA binding"/>
    <property type="evidence" value="ECO:0007669"/>
    <property type="project" value="TreeGrafter"/>
</dbReference>
<accession>A0A543KBI3</accession>
<evidence type="ECO:0000256" key="3">
    <source>
        <dbReference type="ARBA" id="ARBA00022490"/>
    </source>
</evidence>
<dbReference type="GO" id="GO:0001217">
    <property type="term" value="F:DNA-binding transcription repressor activity"/>
    <property type="evidence" value="ECO:0007669"/>
    <property type="project" value="TreeGrafter"/>
</dbReference>
<keyword evidence="3" id="KW-0963">Cytoplasm</keyword>
<keyword evidence="4 6" id="KW-0238">DNA-binding</keyword>
<protein>
    <submittedName>
        <fullName evidence="6">DNA-binding protein H-NS</fullName>
    </submittedName>
</protein>
<dbReference type="GO" id="GO:0003681">
    <property type="term" value="F:bent DNA binding"/>
    <property type="evidence" value="ECO:0007669"/>
    <property type="project" value="TreeGrafter"/>
</dbReference>
<dbReference type="GO" id="GO:0032993">
    <property type="term" value="C:protein-DNA complex"/>
    <property type="evidence" value="ECO:0007669"/>
    <property type="project" value="TreeGrafter"/>
</dbReference>
<dbReference type="EMBL" id="VFPT01000001">
    <property type="protein sequence ID" value="TQM92402.1"/>
    <property type="molecule type" value="Genomic_DNA"/>
</dbReference>
<evidence type="ECO:0000259" key="5">
    <source>
        <dbReference type="SMART" id="SM00528"/>
    </source>
</evidence>
<evidence type="ECO:0000313" key="7">
    <source>
        <dbReference type="Proteomes" id="UP000320582"/>
    </source>
</evidence>
<dbReference type="GO" id="GO:0005829">
    <property type="term" value="C:cytosol"/>
    <property type="evidence" value="ECO:0007669"/>
    <property type="project" value="TreeGrafter"/>
</dbReference>
<evidence type="ECO:0000256" key="2">
    <source>
        <dbReference type="ARBA" id="ARBA00010610"/>
    </source>
</evidence>
<keyword evidence="7" id="KW-1185">Reference proteome</keyword>
<dbReference type="PANTHER" id="PTHR38097">
    <property type="match status" value="1"/>
</dbReference>
<dbReference type="PANTHER" id="PTHR38097:SF2">
    <property type="entry name" value="DNA-BINDING PROTEIN STPA"/>
    <property type="match status" value="1"/>
</dbReference>
<evidence type="ECO:0000313" key="6">
    <source>
        <dbReference type="EMBL" id="TQM92402.1"/>
    </source>
</evidence>
<dbReference type="GO" id="GO:0000976">
    <property type="term" value="F:transcription cis-regulatory region binding"/>
    <property type="evidence" value="ECO:0007669"/>
    <property type="project" value="TreeGrafter"/>
</dbReference>
<sequence length="104" mass="11620">MDLNSLSLDELKKLQKDVDRAIKSFEARQLAAARAKLEAHAKELGVTLKQVMDDTGAKKVRAPVPVKYRNPNNPEETWSGRGRKPRWLTVAMTSVGAKMEDFAV</sequence>
<dbReference type="AlphaFoldDB" id="A0A543KBI3"/>
<dbReference type="InterPro" id="IPR037150">
    <property type="entry name" value="H-NS_C_dom_sf"/>
</dbReference>
<gene>
    <name evidence="6" type="ORF">BD293_1007</name>
</gene>